<comment type="catalytic activity">
    <reaction evidence="12">
        <text>Successive hydrolysis of beta-D-glucose units from the non-reducing ends of (1-&gt;3)-beta-D-glucans, releasing alpha-glucose.</text>
        <dbReference type="EC" id="3.2.1.58"/>
    </reaction>
</comment>
<reference evidence="19" key="2">
    <citation type="submission" date="2014-06" db="EMBL/GenBank/DDBJ databases">
        <title>The complete genome of Blastobotrys (Arxula) adeninivorans LS3 - a yeast of biotechnological interest.</title>
        <authorList>
            <person name="Kunze G."/>
            <person name="Gaillardin C."/>
            <person name="Czernicka M."/>
            <person name="Durrens P."/>
            <person name="Martin T."/>
            <person name="Boer E."/>
            <person name="Gabaldon T."/>
            <person name="Cruz J."/>
            <person name="Talla E."/>
            <person name="Marck C."/>
            <person name="Goffeau A."/>
            <person name="Barbe V."/>
            <person name="Baret P."/>
            <person name="Baronian K."/>
            <person name="Beier S."/>
            <person name="Bleykasten C."/>
            <person name="Bode R."/>
            <person name="Casaregola S."/>
            <person name="Despons L."/>
            <person name="Fairhead C."/>
            <person name="Giersberg M."/>
            <person name="Gierski P."/>
            <person name="Hahnel U."/>
            <person name="Hartmann A."/>
            <person name="Jankowska D."/>
            <person name="Jubin C."/>
            <person name="Jung P."/>
            <person name="Lafontaine I."/>
            <person name="Leh-Louis V."/>
            <person name="Lemaire M."/>
            <person name="Marcet-Houben M."/>
            <person name="Mascher M."/>
            <person name="Morel G."/>
            <person name="Richard G.-F."/>
            <person name="Riechen J."/>
            <person name="Sacerdot C."/>
            <person name="Sarkar A."/>
            <person name="Savel G."/>
            <person name="Schacherer J."/>
            <person name="Sherman D."/>
            <person name="Straub M.-L."/>
            <person name="Stein N."/>
            <person name="Thierry A."/>
            <person name="Trautwein-Schult A."/>
            <person name="Westhof E."/>
            <person name="Worch S."/>
            <person name="Dujon B."/>
            <person name="Souciet J.-L."/>
            <person name="Wincker P."/>
            <person name="Scholz U."/>
            <person name="Neuveglise N."/>
        </authorList>
    </citation>
    <scope>NUCLEOTIDE SEQUENCE</scope>
    <source>
        <strain evidence="19">LS3</strain>
    </source>
</reference>
<name>A0A060T6J2_BLAAD</name>
<dbReference type="InterPro" id="IPR017853">
    <property type="entry name" value="GH"/>
</dbReference>
<reference evidence="19" key="1">
    <citation type="submission" date="2014-02" db="EMBL/GenBank/DDBJ databases">
        <authorList>
            <person name="Genoscope - CEA"/>
        </authorList>
    </citation>
    <scope>NUCLEOTIDE SEQUENCE</scope>
    <source>
        <strain evidence="19">LS3</strain>
    </source>
</reference>
<keyword evidence="8 17" id="KW-0472">Membrane</keyword>
<evidence type="ECO:0000313" key="19">
    <source>
        <dbReference type="EMBL" id="CDP34791.1"/>
    </source>
</evidence>
<evidence type="ECO:0000256" key="17">
    <source>
        <dbReference type="SAM" id="Phobius"/>
    </source>
</evidence>
<feature type="transmembrane region" description="Helical" evidence="17">
    <location>
        <begin position="180"/>
        <end position="205"/>
    </location>
</feature>
<dbReference type="SUPFAM" id="SSF51445">
    <property type="entry name" value="(Trans)glycosidases"/>
    <property type="match status" value="1"/>
</dbReference>
<evidence type="ECO:0000256" key="9">
    <source>
        <dbReference type="ARBA" id="ARBA00023180"/>
    </source>
</evidence>
<dbReference type="Gene3D" id="3.20.20.80">
    <property type="entry name" value="Glycosidases"/>
    <property type="match status" value="1"/>
</dbReference>
<dbReference type="InterPro" id="IPR050386">
    <property type="entry name" value="Glycosyl_hydrolase_5"/>
</dbReference>
<comment type="similarity">
    <text evidence="2">Belongs to the glycosyl hydrolase 5 (cellulase A) family.</text>
</comment>
<dbReference type="GO" id="GO:0071555">
    <property type="term" value="P:cell wall organization"/>
    <property type="evidence" value="ECO:0007669"/>
    <property type="project" value="UniProtKB-KW"/>
</dbReference>
<dbReference type="PANTHER" id="PTHR31297">
    <property type="entry name" value="GLUCAN ENDO-1,6-BETA-GLUCOSIDASE B"/>
    <property type="match status" value="1"/>
</dbReference>
<evidence type="ECO:0000256" key="2">
    <source>
        <dbReference type="ARBA" id="ARBA00005641"/>
    </source>
</evidence>
<keyword evidence="10" id="KW-0326">Glycosidase</keyword>
<evidence type="ECO:0000256" key="10">
    <source>
        <dbReference type="ARBA" id="ARBA00023295"/>
    </source>
</evidence>
<evidence type="ECO:0000256" key="15">
    <source>
        <dbReference type="ARBA" id="ARBA00041260"/>
    </source>
</evidence>
<dbReference type="Pfam" id="PF00150">
    <property type="entry name" value="Cellulase"/>
    <property type="match status" value="1"/>
</dbReference>
<evidence type="ECO:0000256" key="12">
    <source>
        <dbReference type="ARBA" id="ARBA00036824"/>
    </source>
</evidence>
<dbReference type="PhylomeDB" id="A0A060T6J2"/>
<evidence type="ECO:0000259" key="18">
    <source>
        <dbReference type="Pfam" id="PF00150"/>
    </source>
</evidence>
<gene>
    <name evidence="19" type="ORF">GNLVRS02_ARAD1C20570g</name>
</gene>
<feature type="compositionally biased region" description="Polar residues" evidence="16">
    <location>
        <begin position="132"/>
        <end position="150"/>
    </location>
</feature>
<evidence type="ECO:0000256" key="7">
    <source>
        <dbReference type="ARBA" id="ARBA00022989"/>
    </source>
</evidence>
<evidence type="ECO:0000256" key="8">
    <source>
        <dbReference type="ARBA" id="ARBA00023136"/>
    </source>
</evidence>
<proteinExistence type="inferred from homology"/>
<dbReference type="GO" id="GO:0009986">
    <property type="term" value="C:cell surface"/>
    <property type="evidence" value="ECO:0007669"/>
    <property type="project" value="TreeGrafter"/>
</dbReference>
<dbReference type="EC" id="3.2.1.58" evidence="14"/>
<dbReference type="AlphaFoldDB" id="A0A060T6J2"/>
<feature type="compositionally biased region" description="Low complexity" evidence="16">
    <location>
        <begin position="209"/>
        <end position="234"/>
    </location>
</feature>
<dbReference type="GO" id="GO:0009251">
    <property type="term" value="P:glucan catabolic process"/>
    <property type="evidence" value="ECO:0007669"/>
    <property type="project" value="TreeGrafter"/>
</dbReference>
<evidence type="ECO:0000256" key="3">
    <source>
        <dbReference type="ARBA" id="ARBA00022475"/>
    </source>
</evidence>
<dbReference type="EMBL" id="HG937693">
    <property type="protein sequence ID" value="CDP34791.1"/>
    <property type="molecule type" value="Genomic_DNA"/>
</dbReference>
<organism evidence="19">
    <name type="scientific">Blastobotrys adeninivorans</name>
    <name type="common">Yeast</name>
    <name type="synonym">Arxula adeninivorans</name>
    <dbReference type="NCBI Taxonomy" id="409370"/>
    <lineage>
        <taxon>Eukaryota</taxon>
        <taxon>Fungi</taxon>
        <taxon>Dikarya</taxon>
        <taxon>Ascomycota</taxon>
        <taxon>Saccharomycotina</taxon>
        <taxon>Dipodascomycetes</taxon>
        <taxon>Dipodascales</taxon>
        <taxon>Trichomonascaceae</taxon>
        <taxon>Blastobotrys</taxon>
    </lineage>
</organism>
<keyword evidence="7 17" id="KW-1133">Transmembrane helix</keyword>
<dbReference type="FunFam" id="3.20.20.80:FF:000033">
    <property type="entry name" value="Glucan 1,3-beta-glucosidase A"/>
    <property type="match status" value="1"/>
</dbReference>
<evidence type="ECO:0000256" key="4">
    <source>
        <dbReference type="ARBA" id="ARBA00022692"/>
    </source>
</evidence>
<evidence type="ECO:0000256" key="5">
    <source>
        <dbReference type="ARBA" id="ARBA00022801"/>
    </source>
</evidence>
<sequence length="728" mass="80038">MRLRVPIVPNLDIKAFLFPAKGNNFSGWNGHTDWCSIRKTPYCLAQLKIFIGHCRVHFDSDMSQARIRPSPGQTPEISNAIAIPPRHAQHVFNPQERSPGTEFTFLNDSPSPPPNQSGGTSPGGSGPLGTPYESTRSPGISGGSKESVSHGSYGIEGGAGAGEGDGEAKQKSWFARHKRMCIIGAIVLIIVILAAVLIPVGIVVIGHKGNSSSSGSSGSSGTTDGNGDSNSDDSSIPDSAKGTVLDPSTWLDKTDFNTTFTNATVGGLPIMGLNSSWDDSARANSKVVPLSESFEYGKTPIHGVNLGGWLVVEPFITPSFFEKYGSHKDGVVDEWTLVDKLNQTGGEDLVKQTLEKHYSTFVTESTFKEIAEAGLDHVRIPYGYWALDTYPGDHFFPKVCWRYLLRGIEWARKYGLRVNIDFHSLPGGQNGWNHSGRQGFPHWLNGTEGEKYGNDSLDMHRQLAEFFSQDRYKNVVTMYGLVNEPKLETLNKTVVTQWTKDAYKIVRDKGFNGTIVFNDGFLGATAWKGIFPEDEYPNLLLDLHQYTIFDKDLIKFSHNAKVNFACDNWGQVLNSSTSNMTGHGATMVGEWSQADNDCTLYVNNVGVGSRWEGDFNPGFDTEPVLTPSCPEGSNCTCDPSNSSPDSYSDAYKTFLKDFAEAQMQTFVANGAWGYMYWTWDTEGEKSTQWSYKKSRDAGMMPKLAYDHSSFYSCSNTTDYSALGLSESY</sequence>
<dbReference type="GO" id="GO:0005886">
    <property type="term" value="C:plasma membrane"/>
    <property type="evidence" value="ECO:0007669"/>
    <property type="project" value="UniProtKB-SubCell"/>
</dbReference>
<protein>
    <recommendedName>
        <fullName evidence="14">glucan 1,3-beta-glucosidase</fullName>
        <ecNumber evidence="14">3.2.1.58</ecNumber>
    </recommendedName>
    <alternativeName>
        <fullName evidence="15">Exo-1,3-beta-glucanase D</fullName>
    </alternativeName>
</protein>
<keyword evidence="5" id="KW-0378">Hydrolase</keyword>
<keyword evidence="9" id="KW-0325">Glycoprotein</keyword>
<feature type="domain" description="Glycoside hydrolase family 5" evidence="18">
    <location>
        <begin position="356"/>
        <end position="597"/>
    </location>
</feature>
<feature type="compositionally biased region" description="Gly residues" evidence="16">
    <location>
        <begin position="154"/>
        <end position="163"/>
    </location>
</feature>
<keyword evidence="11" id="KW-0961">Cell wall biogenesis/degradation</keyword>
<evidence type="ECO:0000256" key="11">
    <source>
        <dbReference type="ARBA" id="ARBA00023316"/>
    </source>
</evidence>
<keyword evidence="6" id="KW-0735">Signal-anchor</keyword>
<feature type="region of interest" description="Disordered" evidence="16">
    <location>
        <begin position="209"/>
        <end position="243"/>
    </location>
</feature>
<accession>A0A060T6J2</accession>
<dbReference type="PANTHER" id="PTHR31297:SF34">
    <property type="entry name" value="GLUCAN 1,3-BETA-GLUCOSIDASE 2"/>
    <property type="match status" value="1"/>
</dbReference>
<comment type="subcellular location">
    <subcellularLocation>
        <location evidence="1">Cell membrane</location>
        <topology evidence="1">Single-pass type II membrane protein</topology>
    </subcellularLocation>
</comment>
<evidence type="ECO:0000256" key="16">
    <source>
        <dbReference type="SAM" id="MobiDB-lite"/>
    </source>
</evidence>
<feature type="region of interest" description="Disordered" evidence="16">
    <location>
        <begin position="91"/>
        <end position="166"/>
    </location>
</feature>
<dbReference type="GO" id="GO:0005576">
    <property type="term" value="C:extracellular region"/>
    <property type="evidence" value="ECO:0007669"/>
    <property type="project" value="TreeGrafter"/>
</dbReference>
<evidence type="ECO:0000256" key="6">
    <source>
        <dbReference type="ARBA" id="ARBA00022968"/>
    </source>
</evidence>
<comment type="function">
    <text evidence="13">Glucosidase involved in the degradation of cellulosic biomass. Active on lichenan.</text>
</comment>
<dbReference type="GO" id="GO:0004338">
    <property type="term" value="F:glucan exo-1,3-beta-glucosidase activity"/>
    <property type="evidence" value="ECO:0007669"/>
    <property type="project" value="UniProtKB-EC"/>
</dbReference>
<keyword evidence="3" id="KW-1003">Cell membrane</keyword>
<evidence type="ECO:0000256" key="14">
    <source>
        <dbReference type="ARBA" id="ARBA00038929"/>
    </source>
</evidence>
<evidence type="ECO:0000256" key="1">
    <source>
        <dbReference type="ARBA" id="ARBA00004401"/>
    </source>
</evidence>
<dbReference type="InterPro" id="IPR001547">
    <property type="entry name" value="Glyco_hydro_5"/>
</dbReference>
<keyword evidence="4 17" id="KW-0812">Transmembrane</keyword>
<evidence type="ECO:0000256" key="13">
    <source>
        <dbReference type="ARBA" id="ARBA00037126"/>
    </source>
</evidence>